<dbReference type="Pfam" id="PF00378">
    <property type="entry name" value="ECH_1"/>
    <property type="match status" value="1"/>
</dbReference>
<dbReference type="CDD" id="cd06558">
    <property type="entry name" value="crotonase-like"/>
    <property type="match status" value="1"/>
</dbReference>
<dbReference type="Gene3D" id="3.90.226.10">
    <property type="entry name" value="2-enoyl-CoA Hydratase, Chain A, domain 1"/>
    <property type="match status" value="1"/>
</dbReference>
<evidence type="ECO:0000313" key="4">
    <source>
        <dbReference type="Proteomes" id="UP000675747"/>
    </source>
</evidence>
<dbReference type="RefSeq" id="WP_211927388.1">
    <property type="nucleotide sequence ID" value="NZ_JAGQFT020000016.1"/>
</dbReference>
<dbReference type="EMBL" id="JAGQFT010000137">
    <property type="protein sequence ID" value="MBR0563482.1"/>
    <property type="molecule type" value="Genomic_DNA"/>
</dbReference>
<organism evidence="2">
    <name type="scientific">Coralloluteibacterium stylophorae</name>
    <dbReference type="NCBI Taxonomy" id="1776034"/>
    <lineage>
        <taxon>Bacteria</taxon>
        <taxon>Pseudomonadati</taxon>
        <taxon>Pseudomonadota</taxon>
        <taxon>Gammaproteobacteria</taxon>
        <taxon>Lysobacterales</taxon>
        <taxon>Lysobacteraceae</taxon>
        <taxon>Coralloluteibacterium</taxon>
    </lineage>
</organism>
<comment type="similarity">
    <text evidence="1">Belongs to the enoyl-CoA hydratase/isomerase family.</text>
</comment>
<dbReference type="SUPFAM" id="SSF52096">
    <property type="entry name" value="ClpP/crotonase"/>
    <property type="match status" value="1"/>
</dbReference>
<reference evidence="3 4" key="1">
    <citation type="journal article" date="2021" name="Microbiol. Resour. Announc.">
        <title>Draft Genome Sequence of Coralloluteibacterium stylophorae LMG 29479T.</title>
        <authorList>
            <person name="Karlyshev A.V."/>
            <person name="Kudryashova E.B."/>
            <person name="Ariskina E.V."/>
            <person name="Conroy A.P."/>
            <person name="Abidueva E.Y."/>
        </authorList>
    </citation>
    <scope>NUCLEOTIDE SEQUENCE [LARGE SCALE GENOMIC DNA]</scope>
    <source>
        <strain evidence="3 4">LMG 29479</strain>
    </source>
</reference>
<evidence type="ECO:0000313" key="3">
    <source>
        <dbReference type="EMBL" id="MBS7458914.1"/>
    </source>
</evidence>
<evidence type="ECO:0000313" key="2">
    <source>
        <dbReference type="EMBL" id="MBR0563482.1"/>
    </source>
</evidence>
<dbReference type="GO" id="GO:0006635">
    <property type="term" value="P:fatty acid beta-oxidation"/>
    <property type="evidence" value="ECO:0007669"/>
    <property type="project" value="TreeGrafter"/>
</dbReference>
<keyword evidence="4" id="KW-1185">Reference proteome</keyword>
<name>A0A8J8AYJ2_9GAMM</name>
<dbReference type="GO" id="GO:0003824">
    <property type="term" value="F:catalytic activity"/>
    <property type="evidence" value="ECO:0007669"/>
    <property type="project" value="UniProtKB-ARBA"/>
</dbReference>
<dbReference type="InterPro" id="IPR029045">
    <property type="entry name" value="ClpP/crotonase-like_dom_sf"/>
</dbReference>
<evidence type="ECO:0000256" key="1">
    <source>
        <dbReference type="ARBA" id="ARBA00005254"/>
    </source>
</evidence>
<sequence length="258" mass="27053">MSVPIHVHADGPLLRLTLARREALSVDVQVLAALDEALARAAGDASVRVIEFRGEGGSLAAGVDLLHAARGSTLEARRFARLGQDLARRIETLGKPVVAVLDDDVLGAGLELALACPLRIASERCRLGLPDIALGVLPGFGGIQRLARLLGRAAALELCLVADHVDATRAHALGLLQQVVPVGQLDAAAAALGARLARIPDHAVRAVLAVALGDAEPDEVGLHRERDLFAVALRTPAVRSRTAALLDPDAPLLQEQWQ</sequence>
<dbReference type="PANTHER" id="PTHR11941:SF54">
    <property type="entry name" value="ENOYL-COA HYDRATASE, MITOCHONDRIAL"/>
    <property type="match status" value="1"/>
</dbReference>
<proteinExistence type="inferred from homology"/>
<dbReference type="PANTHER" id="PTHR11941">
    <property type="entry name" value="ENOYL-COA HYDRATASE-RELATED"/>
    <property type="match status" value="1"/>
</dbReference>
<accession>A0A8J8AYJ2</accession>
<dbReference type="EMBL" id="JAGQFT020000016">
    <property type="protein sequence ID" value="MBS7458914.1"/>
    <property type="molecule type" value="Genomic_DNA"/>
</dbReference>
<dbReference type="Proteomes" id="UP000675747">
    <property type="component" value="Unassembled WGS sequence"/>
</dbReference>
<protein>
    <submittedName>
        <fullName evidence="2">Enoyl-CoA hydratase/isomerase family protein</fullName>
    </submittedName>
</protein>
<gene>
    <name evidence="3" type="ORF">KB893_017415</name>
    <name evidence="2" type="ORF">KB893_13295</name>
</gene>
<dbReference type="AlphaFoldDB" id="A0A8J8AYJ2"/>
<dbReference type="InterPro" id="IPR001753">
    <property type="entry name" value="Enoyl-CoA_hydra/iso"/>
</dbReference>
<reference evidence="2" key="2">
    <citation type="submission" date="2021-04" db="EMBL/GenBank/DDBJ databases">
        <authorList>
            <person name="Karlyshev A.V."/>
        </authorList>
    </citation>
    <scope>NUCLEOTIDE SEQUENCE</scope>
    <source>
        <strain evidence="2">LMG 29479</strain>
    </source>
</reference>
<comment type="caution">
    <text evidence="2">The sequence shown here is derived from an EMBL/GenBank/DDBJ whole genome shotgun (WGS) entry which is preliminary data.</text>
</comment>